<comment type="caution">
    <text evidence="2">The sequence shown here is derived from an EMBL/GenBank/DDBJ whole genome shotgun (WGS) entry which is preliminary data.</text>
</comment>
<accession>A0ABN2Z845</accession>
<dbReference type="Proteomes" id="UP001501771">
    <property type="component" value="Unassembled WGS sequence"/>
</dbReference>
<evidence type="ECO:0000313" key="3">
    <source>
        <dbReference type="Proteomes" id="UP001501771"/>
    </source>
</evidence>
<dbReference type="EMBL" id="BAAAQR010000001">
    <property type="protein sequence ID" value="GAA2138249.1"/>
    <property type="molecule type" value="Genomic_DNA"/>
</dbReference>
<protein>
    <submittedName>
        <fullName evidence="2">Uncharacterized protein</fullName>
    </submittedName>
</protein>
<evidence type="ECO:0000313" key="2">
    <source>
        <dbReference type="EMBL" id="GAA2138249.1"/>
    </source>
</evidence>
<keyword evidence="3" id="KW-1185">Reference proteome</keyword>
<name>A0ABN2Z845_9ACTN</name>
<organism evidence="2 3">
    <name type="scientific">Nocardioides koreensis</name>
    <dbReference type="NCBI Taxonomy" id="433651"/>
    <lineage>
        <taxon>Bacteria</taxon>
        <taxon>Bacillati</taxon>
        <taxon>Actinomycetota</taxon>
        <taxon>Actinomycetes</taxon>
        <taxon>Propionibacteriales</taxon>
        <taxon>Nocardioidaceae</taxon>
        <taxon>Nocardioides</taxon>
    </lineage>
</organism>
<sequence>MAPVRVDPQGKSGPSRAQARGSGWRTSSQGLFVPAHVDPLLPEQRIVEAAALLPSYGGVTGWGALRWSGGHWFDGLTDGGRTLLPVTLAAGGNIRERPGVRICEEGLNPKDLCELDGLRITTAVRSVCYEMRYAASDRLAVVALDMATFSDLVSIDELWAYALAHAAWTGIPRCRRAAGLADENSWSPRETLLRLVWELDAGLRRPLCNVPIFDESGRHIGTPDLFDPQAGVAGEYDGALHLLGAQRARDLRREEKFRNHGLEYVTMLAGDQADPAGLVARLLATFDRASAIPASRKRWTLTPPPWWVDTTTVLARRELTEAQRLRLLRNRAG</sequence>
<proteinExistence type="predicted"/>
<feature type="region of interest" description="Disordered" evidence="1">
    <location>
        <begin position="1"/>
        <end position="27"/>
    </location>
</feature>
<reference evidence="2 3" key="1">
    <citation type="journal article" date="2019" name="Int. J. Syst. Evol. Microbiol.">
        <title>The Global Catalogue of Microorganisms (GCM) 10K type strain sequencing project: providing services to taxonomists for standard genome sequencing and annotation.</title>
        <authorList>
            <consortium name="The Broad Institute Genomics Platform"/>
            <consortium name="The Broad Institute Genome Sequencing Center for Infectious Disease"/>
            <person name="Wu L."/>
            <person name="Ma J."/>
        </authorList>
    </citation>
    <scope>NUCLEOTIDE SEQUENCE [LARGE SCALE GENOMIC DNA]</scope>
    <source>
        <strain evidence="2 3">JCM 16022</strain>
    </source>
</reference>
<gene>
    <name evidence="2" type="ORF">GCM10009844_06070</name>
</gene>
<evidence type="ECO:0000256" key="1">
    <source>
        <dbReference type="SAM" id="MobiDB-lite"/>
    </source>
</evidence>